<evidence type="ECO:0000313" key="1">
    <source>
        <dbReference type="EMBL" id="TDQ00955.1"/>
    </source>
</evidence>
<evidence type="ECO:0000313" key="2">
    <source>
        <dbReference type="Proteomes" id="UP000295444"/>
    </source>
</evidence>
<sequence length="146" mass="15700">MTTPIDVPATLTGLGFTVLGSSADVHGVTPWQAFKSVINLAVEPDERVDSDAPDELGRTEQAWRTRARAAGVLDENDACHLLISGPGTSSMPWYHVRLPAEPFLERLQERTGKIDFVAIAAGGSPVVGLTEEEDENWIVVTHPTPG</sequence>
<dbReference type="Proteomes" id="UP000295444">
    <property type="component" value="Unassembled WGS sequence"/>
</dbReference>
<protein>
    <submittedName>
        <fullName evidence="1">Uncharacterized protein</fullName>
    </submittedName>
</protein>
<dbReference type="RefSeq" id="WP_133849601.1">
    <property type="nucleotide sequence ID" value="NZ_SNXZ01000002.1"/>
</dbReference>
<dbReference type="OrthoDB" id="3556416at2"/>
<organism evidence="1 2">
    <name type="scientific">Labedaea rhizosphaerae</name>
    <dbReference type="NCBI Taxonomy" id="598644"/>
    <lineage>
        <taxon>Bacteria</taxon>
        <taxon>Bacillati</taxon>
        <taxon>Actinomycetota</taxon>
        <taxon>Actinomycetes</taxon>
        <taxon>Pseudonocardiales</taxon>
        <taxon>Pseudonocardiaceae</taxon>
        <taxon>Labedaea</taxon>
    </lineage>
</organism>
<dbReference type="EMBL" id="SNXZ01000002">
    <property type="protein sequence ID" value="TDQ00955.1"/>
    <property type="molecule type" value="Genomic_DNA"/>
</dbReference>
<comment type="caution">
    <text evidence="1">The sequence shown here is derived from an EMBL/GenBank/DDBJ whole genome shotgun (WGS) entry which is preliminary data.</text>
</comment>
<keyword evidence="2" id="KW-1185">Reference proteome</keyword>
<accession>A0A4R6SGS4</accession>
<proteinExistence type="predicted"/>
<gene>
    <name evidence="1" type="ORF">EV186_102821</name>
</gene>
<reference evidence="1 2" key="1">
    <citation type="submission" date="2019-03" db="EMBL/GenBank/DDBJ databases">
        <title>Genomic Encyclopedia of Type Strains, Phase IV (KMG-IV): sequencing the most valuable type-strain genomes for metagenomic binning, comparative biology and taxonomic classification.</title>
        <authorList>
            <person name="Goeker M."/>
        </authorList>
    </citation>
    <scope>NUCLEOTIDE SEQUENCE [LARGE SCALE GENOMIC DNA]</scope>
    <source>
        <strain evidence="1 2">DSM 45361</strain>
    </source>
</reference>
<name>A0A4R6SGS4_LABRH</name>
<dbReference type="AlphaFoldDB" id="A0A4R6SGS4"/>